<name>A0A1W7ACQ4_9STAP</name>
<feature type="domain" description="IstB-like ATP-binding" evidence="1">
    <location>
        <begin position="158"/>
        <end position="304"/>
    </location>
</feature>
<evidence type="ECO:0000259" key="2">
    <source>
        <dbReference type="Pfam" id="PF07319"/>
    </source>
</evidence>
<dbReference type="PANTHER" id="PTHR30050">
    <property type="entry name" value="CHROMOSOMAL REPLICATION INITIATOR PROTEIN DNAA"/>
    <property type="match status" value="1"/>
</dbReference>
<dbReference type="SUPFAM" id="SSF52540">
    <property type="entry name" value="P-loop containing nucleoside triphosphate hydrolases"/>
    <property type="match status" value="2"/>
</dbReference>
<evidence type="ECO:0000313" key="3">
    <source>
        <dbReference type="EMBL" id="ARQ07393.1"/>
    </source>
</evidence>
<reference evidence="3 4" key="1">
    <citation type="journal article" date="2017" name="Int. J. Syst. Evol. Microbiol.">
        <title>Macrococcus canis sp. nov., a skin bacterium associated with infections in dogs.</title>
        <authorList>
            <person name="Gobeli Brawand S."/>
            <person name="Cotting K."/>
            <person name="Gomez-Sanz E."/>
            <person name="Collaud A."/>
            <person name="Thomann A."/>
            <person name="Brodard I."/>
            <person name="Rodriguez-Campos S."/>
            <person name="Strauss C."/>
            <person name="Perreten V."/>
        </authorList>
    </citation>
    <scope>NUCLEOTIDE SEQUENCE [LARGE SCALE GENOMIC DNA]</scope>
    <source>
        <strain evidence="3 4">KM45013</strain>
    </source>
</reference>
<gene>
    <name evidence="3" type="primary">dnaI</name>
    <name evidence="3" type="ORF">MCCS_17620</name>
</gene>
<dbReference type="GO" id="GO:0005524">
    <property type="term" value="F:ATP binding"/>
    <property type="evidence" value="ECO:0007669"/>
    <property type="project" value="InterPro"/>
</dbReference>
<dbReference type="NCBIfam" id="NF006505">
    <property type="entry name" value="PRK08939.1"/>
    <property type="match status" value="1"/>
</dbReference>
<accession>A0A1W7ACQ4</accession>
<keyword evidence="4" id="KW-1185">Reference proteome</keyword>
<feature type="domain" description="Primosomal DnaI N-terminal" evidence="2">
    <location>
        <begin position="2"/>
        <end position="93"/>
    </location>
</feature>
<dbReference type="InterPro" id="IPR027417">
    <property type="entry name" value="P-loop_NTPase"/>
</dbReference>
<dbReference type="STRING" id="1855823.MCCS_17620"/>
<organism evidence="3 4">
    <name type="scientific">Macrococcoides canis</name>
    <dbReference type="NCBI Taxonomy" id="1855823"/>
    <lineage>
        <taxon>Bacteria</taxon>
        <taxon>Bacillati</taxon>
        <taxon>Bacillota</taxon>
        <taxon>Bacilli</taxon>
        <taxon>Bacillales</taxon>
        <taxon>Staphylococcaceae</taxon>
        <taxon>Macrococcoides</taxon>
    </lineage>
</organism>
<proteinExistence type="predicted"/>
<dbReference type="EMBL" id="CP021059">
    <property type="protein sequence ID" value="ARQ07393.1"/>
    <property type="molecule type" value="Genomic_DNA"/>
</dbReference>
<protein>
    <submittedName>
        <fullName evidence="3">Primosomal protein DnaI</fullName>
    </submittedName>
</protein>
<sequence length="307" mass="35624">MMKHMGSILHTNSDIFKRIEAIKEETIKAPEIKQFIEENHITDKMIDNDLSVLQEYKDSSKMCRDCESFNQCKNFVPGHTPELYVENNKIKIRHLPCPSKLAHDESQKMKQFITAIHMPKDVLDAKLAHIHLDNKARIDIVRQANIICRDIAKGNDTKGMYIHGPFGTGKSFILGAIANELKERYIYTTLLYFPEFIRELKNGFSDGTYNERLNRVKNTPVLMLDDIGAEDLTPWVRDEVLGPILNHRMMNNMPTFFSSNFDFKELAHHLSMTKQGAEQTKARRIMERIETLSDAYMLSGKNYRREK</sequence>
<dbReference type="KEGG" id="mcak:MCCS_17620"/>
<dbReference type="CDD" id="cd00009">
    <property type="entry name" value="AAA"/>
    <property type="match status" value="1"/>
</dbReference>
<dbReference type="Gene3D" id="3.40.50.300">
    <property type="entry name" value="P-loop containing nucleotide triphosphate hydrolases"/>
    <property type="match status" value="1"/>
</dbReference>
<dbReference type="PANTHER" id="PTHR30050:SF8">
    <property type="entry name" value="PRIMOSOMAL PROTEIN DNAI"/>
    <property type="match status" value="1"/>
</dbReference>
<evidence type="ECO:0000259" key="1">
    <source>
        <dbReference type="Pfam" id="PF01695"/>
    </source>
</evidence>
<dbReference type="GO" id="GO:0006260">
    <property type="term" value="P:DNA replication"/>
    <property type="evidence" value="ECO:0007669"/>
    <property type="project" value="TreeGrafter"/>
</dbReference>
<dbReference type="Pfam" id="PF07319">
    <property type="entry name" value="DnaI_N"/>
    <property type="match status" value="1"/>
</dbReference>
<dbReference type="AlphaFoldDB" id="A0A1W7ACQ4"/>
<dbReference type="OrthoDB" id="61127at2"/>
<dbReference type="Proteomes" id="UP000194154">
    <property type="component" value="Chromosome"/>
</dbReference>
<dbReference type="InterPro" id="IPR009928">
    <property type="entry name" value="DnaI_N"/>
</dbReference>
<evidence type="ECO:0000313" key="4">
    <source>
        <dbReference type="Proteomes" id="UP000194154"/>
    </source>
</evidence>
<dbReference type="Pfam" id="PF01695">
    <property type="entry name" value="IstB_IS21"/>
    <property type="match status" value="1"/>
</dbReference>
<dbReference type="InterPro" id="IPR002611">
    <property type="entry name" value="IstB_ATP-bd"/>
</dbReference>